<dbReference type="PANTHER" id="PTHR33398:SF1">
    <property type="entry name" value="SMALL RIBOSOMAL SUBUNIT PROTEIN BS20C"/>
    <property type="match status" value="1"/>
</dbReference>
<gene>
    <name evidence="8" type="primary">rpsT</name>
    <name evidence="9" type="ORF">DEP91_01830</name>
</gene>
<protein>
    <recommendedName>
        <fullName evidence="7 8">Small ribosomal subunit protein bS20</fullName>
    </recommendedName>
</protein>
<dbReference type="Gene3D" id="1.20.58.110">
    <property type="entry name" value="Ribosomal protein S20"/>
    <property type="match status" value="1"/>
</dbReference>
<name>A0A3D0WAA8_9SPHN</name>
<dbReference type="GO" id="GO:0006412">
    <property type="term" value="P:translation"/>
    <property type="evidence" value="ECO:0007669"/>
    <property type="project" value="UniProtKB-UniRule"/>
</dbReference>
<sequence>MANTPQAKKRIRRNERRAEVNGARVGRIRTFVKKAEAALASGDKAAATAAMSAMQPELARGVAKGVVHKNTAARKFSRLTKRLAALA</sequence>
<dbReference type="FunFam" id="1.20.58.110:FF:000001">
    <property type="entry name" value="30S ribosomal protein S20"/>
    <property type="match status" value="1"/>
</dbReference>
<dbReference type="Pfam" id="PF01649">
    <property type="entry name" value="Ribosomal_S20p"/>
    <property type="match status" value="1"/>
</dbReference>
<proteinExistence type="inferred from homology"/>
<reference evidence="9 10" key="1">
    <citation type="journal article" date="2018" name="Nat. Biotechnol.">
        <title>A standardized bacterial taxonomy based on genome phylogeny substantially revises the tree of life.</title>
        <authorList>
            <person name="Parks D.H."/>
            <person name="Chuvochina M."/>
            <person name="Waite D.W."/>
            <person name="Rinke C."/>
            <person name="Skarshewski A."/>
            <person name="Chaumeil P.A."/>
            <person name="Hugenholtz P."/>
        </authorList>
    </citation>
    <scope>NUCLEOTIDE SEQUENCE [LARGE SCALE GENOMIC DNA]</scope>
    <source>
        <strain evidence="9">UBA9015</strain>
    </source>
</reference>
<evidence type="ECO:0000313" key="10">
    <source>
        <dbReference type="Proteomes" id="UP000262699"/>
    </source>
</evidence>
<evidence type="ECO:0000256" key="2">
    <source>
        <dbReference type="ARBA" id="ARBA00007634"/>
    </source>
</evidence>
<keyword evidence="4 8" id="KW-0694">RNA-binding</keyword>
<dbReference type="Proteomes" id="UP000262699">
    <property type="component" value="Unassembled WGS sequence"/>
</dbReference>
<comment type="caution">
    <text evidence="9">The sequence shown here is derived from an EMBL/GenBank/DDBJ whole genome shotgun (WGS) entry which is preliminary data.</text>
</comment>
<keyword evidence="3 8" id="KW-0699">rRNA-binding</keyword>
<evidence type="ECO:0000256" key="4">
    <source>
        <dbReference type="ARBA" id="ARBA00022884"/>
    </source>
</evidence>
<dbReference type="AlphaFoldDB" id="A0A3D0WAA8"/>
<comment type="similarity">
    <text evidence="2 8">Belongs to the bacterial ribosomal protein bS20 family.</text>
</comment>
<organism evidence="9 10">
    <name type="scientific">Sphingomonas bacterium</name>
    <dbReference type="NCBI Taxonomy" id="1895847"/>
    <lineage>
        <taxon>Bacteria</taxon>
        <taxon>Pseudomonadati</taxon>
        <taxon>Pseudomonadota</taxon>
        <taxon>Alphaproteobacteria</taxon>
        <taxon>Sphingomonadales</taxon>
        <taxon>Sphingomonadaceae</taxon>
        <taxon>Sphingomonas</taxon>
    </lineage>
</organism>
<keyword evidence="6 8" id="KW-0687">Ribonucleoprotein</keyword>
<dbReference type="NCBIfam" id="TIGR00029">
    <property type="entry name" value="S20"/>
    <property type="match status" value="1"/>
</dbReference>
<dbReference type="GO" id="GO:0015935">
    <property type="term" value="C:small ribosomal subunit"/>
    <property type="evidence" value="ECO:0007669"/>
    <property type="project" value="TreeGrafter"/>
</dbReference>
<evidence type="ECO:0000256" key="1">
    <source>
        <dbReference type="ARBA" id="ARBA00003134"/>
    </source>
</evidence>
<evidence type="ECO:0000256" key="3">
    <source>
        <dbReference type="ARBA" id="ARBA00022730"/>
    </source>
</evidence>
<dbReference type="EMBL" id="DOYJ01000060">
    <property type="protein sequence ID" value="HCB74908.1"/>
    <property type="molecule type" value="Genomic_DNA"/>
</dbReference>
<comment type="function">
    <text evidence="1 8">Binds directly to 16S ribosomal RNA.</text>
</comment>
<evidence type="ECO:0000256" key="6">
    <source>
        <dbReference type="ARBA" id="ARBA00023274"/>
    </source>
</evidence>
<dbReference type="InterPro" id="IPR002583">
    <property type="entry name" value="Ribosomal_bS20"/>
</dbReference>
<accession>A0A3D0WAA8</accession>
<dbReference type="HAMAP" id="MF_00500">
    <property type="entry name" value="Ribosomal_bS20"/>
    <property type="match status" value="1"/>
</dbReference>
<evidence type="ECO:0000313" key="9">
    <source>
        <dbReference type="EMBL" id="HCB74908.1"/>
    </source>
</evidence>
<dbReference type="PANTHER" id="PTHR33398">
    <property type="entry name" value="30S RIBOSOMAL PROTEIN S20"/>
    <property type="match status" value="1"/>
</dbReference>
<evidence type="ECO:0000256" key="5">
    <source>
        <dbReference type="ARBA" id="ARBA00022980"/>
    </source>
</evidence>
<dbReference type="GO" id="GO:0003735">
    <property type="term" value="F:structural constituent of ribosome"/>
    <property type="evidence" value="ECO:0007669"/>
    <property type="project" value="InterPro"/>
</dbReference>
<evidence type="ECO:0000256" key="7">
    <source>
        <dbReference type="ARBA" id="ARBA00035136"/>
    </source>
</evidence>
<keyword evidence="5 8" id="KW-0689">Ribosomal protein</keyword>
<dbReference type="InterPro" id="IPR036510">
    <property type="entry name" value="Ribosomal_bS20_sf"/>
</dbReference>
<dbReference type="GO" id="GO:0070181">
    <property type="term" value="F:small ribosomal subunit rRNA binding"/>
    <property type="evidence" value="ECO:0007669"/>
    <property type="project" value="TreeGrafter"/>
</dbReference>
<dbReference type="SUPFAM" id="SSF46992">
    <property type="entry name" value="Ribosomal protein S20"/>
    <property type="match status" value="1"/>
</dbReference>
<evidence type="ECO:0000256" key="8">
    <source>
        <dbReference type="HAMAP-Rule" id="MF_00500"/>
    </source>
</evidence>